<dbReference type="EMBL" id="FR773153">
    <property type="protein sequence ID" value="CBY93078.1"/>
    <property type="molecule type" value="Genomic_DNA"/>
</dbReference>
<name>E8ZIV7_MYCHL</name>
<organism evidence="2 3">
    <name type="scientific">Mycoplasma haemofelis (strain Langford 1)</name>
    <name type="common">Haemobartonella felis</name>
    <dbReference type="NCBI Taxonomy" id="941640"/>
    <lineage>
        <taxon>Bacteria</taxon>
        <taxon>Bacillati</taxon>
        <taxon>Mycoplasmatota</taxon>
        <taxon>Mollicutes</taxon>
        <taxon>Mycoplasmataceae</taxon>
        <taxon>Mycoplasma</taxon>
    </lineage>
</organism>
<dbReference type="AlphaFoldDB" id="E8ZIV7"/>
<evidence type="ECO:0000313" key="3">
    <source>
        <dbReference type="Proteomes" id="UP000008637"/>
    </source>
</evidence>
<reference evidence="2 3" key="1">
    <citation type="journal article" date="2011" name="J. Bacteriol.">
        <title>Complete genome sequence of Mycoplasma haemofelis, a hemotropic mycoplasma.</title>
        <authorList>
            <person name="Barker E.N."/>
            <person name="Helps C.R."/>
            <person name="Peters I.R."/>
            <person name="Darby A.C."/>
            <person name="Radford A.D."/>
            <person name="Tasker S."/>
        </authorList>
    </citation>
    <scope>NUCLEOTIDE SEQUENCE [LARGE SCALE GENOMIC DNA]</scope>
    <source>
        <strain evidence="2 3">Langford 1</strain>
    </source>
</reference>
<evidence type="ECO:0000256" key="1">
    <source>
        <dbReference type="SAM" id="MobiDB-lite"/>
    </source>
</evidence>
<protein>
    <submittedName>
        <fullName evidence="2">Uncharacterized protein</fullName>
    </submittedName>
</protein>
<evidence type="ECO:0000313" key="2">
    <source>
        <dbReference type="EMBL" id="CBY93078.1"/>
    </source>
</evidence>
<feature type="region of interest" description="Disordered" evidence="1">
    <location>
        <begin position="39"/>
        <end position="67"/>
    </location>
</feature>
<accession>E8ZIV7</accession>
<proteinExistence type="predicted"/>
<keyword evidence="3" id="KW-1185">Reference proteome</keyword>
<sequence>MAHFLTKLAFVSGGTAAAGGGIAAGASSIFSSQEGFVEKPKIKNQTEETSDATPVVEEPAQTSSQPSCIIWEAQDPKGTSGHRQFSVLLEKHESKEAFFQKLNDRPMQDGFKTEVENACKNAEGKKNVKGRVYVWWISEQKKWIYAGDMHTGDHDWENEISNKPSGSERNPAAAA</sequence>
<feature type="compositionally biased region" description="Polar residues" evidence="1">
    <location>
        <begin position="159"/>
        <end position="168"/>
    </location>
</feature>
<dbReference type="HOGENOM" id="CLU_111546_2_0_14"/>
<gene>
    <name evidence="2" type="ORF">HF1_10700</name>
</gene>
<dbReference type="Proteomes" id="UP000008637">
    <property type="component" value="Chromosome"/>
</dbReference>
<dbReference type="KEGG" id="mha:HF1_10700"/>
<feature type="region of interest" description="Disordered" evidence="1">
    <location>
        <begin position="151"/>
        <end position="175"/>
    </location>
</feature>